<dbReference type="PANTHER" id="PTHR37839">
    <property type="entry name" value="NA(+)-TRANSLOCATING NADH-QUINONE REDUCTASE SUBUNIT A"/>
    <property type="match status" value="1"/>
</dbReference>
<dbReference type="Pfam" id="PF11973">
    <property type="entry name" value="NQRA_SLBB"/>
    <property type="match status" value="1"/>
</dbReference>
<reference evidence="12 13" key="1">
    <citation type="submission" date="2018-03" db="EMBL/GenBank/DDBJ databases">
        <title>Cross-interface Injection: A General Nanoliter Liquid Handling Method Applied to Single Cells Genome Amplification Automated Nanoliter Liquid Handling Applied to Single Cell Multiple Displacement Amplification.</title>
        <authorList>
            <person name="Yun J."/>
            <person name="Xu P."/>
            <person name="Xu J."/>
            <person name="Dai X."/>
            <person name="Wang Y."/>
            <person name="Zheng X."/>
            <person name="Cao C."/>
            <person name="Yi Q."/>
            <person name="Zhu Y."/>
            <person name="Wang L."/>
            <person name="Dong Z."/>
            <person name="Huang Y."/>
            <person name="Huang L."/>
            <person name="Du W."/>
        </authorList>
    </citation>
    <scope>NUCLEOTIDE SEQUENCE [LARGE SCALE GENOMIC DNA]</scope>
    <source>
        <strain evidence="12 13">Z-D1-2</strain>
    </source>
</reference>
<keyword evidence="3 8" id="KW-0520">NAD</keyword>
<comment type="caution">
    <text evidence="12">The sequence shown here is derived from an EMBL/GenBank/DDBJ whole genome shotgun (WGS) entry which is preliminary data.</text>
</comment>
<evidence type="ECO:0000256" key="3">
    <source>
        <dbReference type="ARBA" id="ARBA00023027"/>
    </source>
</evidence>
<dbReference type="GO" id="GO:0006814">
    <property type="term" value="P:sodium ion transport"/>
    <property type="evidence" value="ECO:0007669"/>
    <property type="project" value="UniProtKB-UniRule"/>
</dbReference>
<keyword evidence="7 8" id="KW-0739">Sodium transport</keyword>
<organism evidence="12 13">
    <name type="scientific">Marivirga lumbricoides</name>
    <dbReference type="NCBI Taxonomy" id="1046115"/>
    <lineage>
        <taxon>Bacteria</taxon>
        <taxon>Pseudomonadati</taxon>
        <taxon>Bacteroidota</taxon>
        <taxon>Cytophagia</taxon>
        <taxon>Cytophagales</taxon>
        <taxon>Marivirgaceae</taxon>
        <taxon>Marivirga</taxon>
    </lineage>
</organism>
<dbReference type="HAMAP" id="MF_00425">
    <property type="entry name" value="NqrA"/>
    <property type="match status" value="1"/>
</dbReference>
<evidence type="ECO:0000259" key="9">
    <source>
        <dbReference type="Pfam" id="PF05896"/>
    </source>
</evidence>
<dbReference type="EMBL" id="PYVU01000057">
    <property type="protein sequence ID" value="PTB96294.1"/>
    <property type="molecule type" value="Genomic_DNA"/>
</dbReference>
<feature type="domain" description="NqrA second alpha/beta" evidence="11">
    <location>
        <begin position="120"/>
        <end position="264"/>
    </location>
</feature>
<evidence type="ECO:0000313" key="13">
    <source>
        <dbReference type="Proteomes" id="UP000240608"/>
    </source>
</evidence>
<dbReference type="GO" id="GO:0016655">
    <property type="term" value="F:oxidoreductase activity, acting on NAD(P)H, quinone or similar compound as acceptor"/>
    <property type="evidence" value="ECO:0007669"/>
    <property type="project" value="UniProtKB-UniRule"/>
</dbReference>
<proteinExistence type="inferred from homology"/>
<dbReference type="AlphaFoldDB" id="A0A2T4DR43"/>
<dbReference type="NCBIfam" id="NF003761">
    <property type="entry name" value="PRK05352.1-4"/>
    <property type="match status" value="1"/>
</dbReference>
<name>A0A2T4DR43_9BACT</name>
<dbReference type="PANTHER" id="PTHR37839:SF1">
    <property type="entry name" value="NA(+)-TRANSLOCATING NADH-QUINONE REDUCTASE SUBUNIT A"/>
    <property type="match status" value="1"/>
</dbReference>
<dbReference type="EC" id="7.2.1.1" evidence="8"/>
<protein>
    <recommendedName>
        <fullName evidence="8">Na(+)-translocating NADH-quinone reductase subunit A</fullName>
        <shortName evidence="8">Na(+)-NQR subunit A</shortName>
        <shortName evidence="8">Na(+)-translocating NQR subunit A</shortName>
        <ecNumber evidence="8">7.2.1.1</ecNumber>
    </recommendedName>
    <alternativeName>
        <fullName evidence="8">NQR complex subunit A</fullName>
    </alternativeName>
    <alternativeName>
        <fullName evidence="8">NQR-1 subunit A</fullName>
    </alternativeName>
</protein>
<comment type="similarity">
    <text evidence="8">Belongs to the NqrA family.</text>
</comment>
<sequence>MSQTIKLTKGFDINLAGKAAKVVSDAPKPETFAIKPTDFPSITRPKLMVDEGDAVKAGTPLLFDKMTENVLYCSPVSGEIAQIKRGDKRKLLEIVILADKENEYESFDKFSISDIRSGLSKEKALEQMLKAGVWPNVIQRPYGIVANPQDEPKAIFISAFDTHPLAPDYDFAYKGQEEAFQAGLEIIKKLTKGTVHLNVSADNENSKMFSQAENVQVNKFSGPHPAGNVGVQIHHLDPIGKGDIAWTVKPYGVIQIGKLFLEGRYDASKIVALTGSEVKEPKYYKTFSGASIKNIIKDNIKGDHVRYVSGNPLTGERINADGYLSFYDEQITVLPEGDFEELLGWIKPTTTKLSFYRAIGLLSFLNKKKEYVLNTNTNGEERAFVMTGRFEKVLPMDILPMYLFKAIMAEDFDEMEALGILELVEEDVALCEFIDVSKHDLQRILRTGINLMING</sequence>
<evidence type="ECO:0000313" key="12">
    <source>
        <dbReference type="EMBL" id="PTB96294.1"/>
    </source>
</evidence>
<accession>A0A2T4DR43</accession>
<comment type="subunit">
    <text evidence="8">Composed of six subunits; NqrA, NqrB, NqrC, NqrD, NqrE and NqrF.</text>
</comment>
<keyword evidence="5 8" id="KW-0406">Ion transport</keyword>
<evidence type="ECO:0000256" key="6">
    <source>
        <dbReference type="ARBA" id="ARBA00023075"/>
    </source>
</evidence>
<keyword evidence="6 8" id="KW-0830">Ubiquinone</keyword>
<dbReference type="InterPro" id="IPR056147">
    <property type="entry name" value="NQRA_N"/>
</dbReference>
<evidence type="ECO:0000256" key="8">
    <source>
        <dbReference type="HAMAP-Rule" id="MF_00425"/>
    </source>
</evidence>
<evidence type="ECO:0000256" key="5">
    <source>
        <dbReference type="ARBA" id="ARBA00023065"/>
    </source>
</evidence>
<dbReference type="InterPro" id="IPR008703">
    <property type="entry name" value="NqrA"/>
</dbReference>
<dbReference type="Pfam" id="PF24836">
    <property type="entry name" value="NQRA_2nd"/>
    <property type="match status" value="1"/>
</dbReference>
<keyword evidence="4 8" id="KW-0915">Sodium</keyword>
<comment type="function">
    <text evidence="8">NQR complex catalyzes the reduction of ubiquinone-1 to ubiquinol by two successive reactions, coupled with the transport of Na(+) ions from the cytoplasm to the periplasm. NqrA to NqrE are probably involved in the second step, the conversion of ubisemiquinone to ubiquinol.</text>
</comment>
<evidence type="ECO:0000259" key="11">
    <source>
        <dbReference type="Pfam" id="PF24836"/>
    </source>
</evidence>
<evidence type="ECO:0000256" key="2">
    <source>
        <dbReference type="ARBA" id="ARBA00022967"/>
    </source>
</evidence>
<evidence type="ECO:0000256" key="1">
    <source>
        <dbReference type="ARBA" id="ARBA00022448"/>
    </source>
</evidence>
<keyword evidence="1 8" id="KW-0813">Transport</keyword>
<gene>
    <name evidence="8" type="primary">nqrA</name>
    <name evidence="12" type="ORF">C9994_07985</name>
</gene>
<evidence type="ECO:0000256" key="4">
    <source>
        <dbReference type="ARBA" id="ARBA00023053"/>
    </source>
</evidence>
<feature type="domain" description="NqrA N-terminal barrel-sandwich hybrid" evidence="9">
    <location>
        <begin position="5"/>
        <end position="98"/>
    </location>
</feature>
<comment type="catalytic activity">
    <reaction evidence="8">
        <text>a ubiquinone + n Na(+)(in) + NADH + H(+) = a ubiquinol + n Na(+)(out) + NAD(+)</text>
        <dbReference type="Rhea" id="RHEA:47748"/>
        <dbReference type="Rhea" id="RHEA-COMP:9565"/>
        <dbReference type="Rhea" id="RHEA-COMP:9566"/>
        <dbReference type="ChEBI" id="CHEBI:15378"/>
        <dbReference type="ChEBI" id="CHEBI:16389"/>
        <dbReference type="ChEBI" id="CHEBI:17976"/>
        <dbReference type="ChEBI" id="CHEBI:29101"/>
        <dbReference type="ChEBI" id="CHEBI:57540"/>
        <dbReference type="ChEBI" id="CHEBI:57945"/>
        <dbReference type="EC" id="7.2.1.1"/>
    </reaction>
</comment>
<evidence type="ECO:0000259" key="10">
    <source>
        <dbReference type="Pfam" id="PF11973"/>
    </source>
</evidence>
<dbReference type="InterPro" id="IPR022615">
    <property type="entry name" value="NqrA_C_domain"/>
</dbReference>
<keyword evidence="2 8" id="KW-1278">Translocase</keyword>
<evidence type="ECO:0000256" key="7">
    <source>
        <dbReference type="ARBA" id="ARBA00023201"/>
    </source>
</evidence>
<dbReference type="Proteomes" id="UP000240608">
    <property type="component" value="Unassembled WGS sequence"/>
</dbReference>
<dbReference type="Pfam" id="PF05896">
    <property type="entry name" value="NQRA_N"/>
    <property type="match status" value="1"/>
</dbReference>
<feature type="domain" description="Na(+)-translocating NADH-quinone reductase subunit A C-terminal" evidence="10">
    <location>
        <begin position="270"/>
        <end position="318"/>
    </location>
</feature>
<dbReference type="NCBIfam" id="TIGR01936">
    <property type="entry name" value="nqrA"/>
    <property type="match status" value="1"/>
</dbReference>
<dbReference type="InterPro" id="IPR056148">
    <property type="entry name" value="NQRA_2nd"/>
</dbReference>